<sequence length="102" mass="11586">MPRNTFHPLQYKKLINIATASNYLPGPDLQNPSVISKIVVGLLLNRSKMVRLTLMDNASALFTDLHSKTVMKYKVVLITSINPRVLEGRKLTRHNHCYSLLL</sequence>
<evidence type="ECO:0000313" key="1">
    <source>
        <dbReference type="EMBL" id="CAF1708244.1"/>
    </source>
</evidence>
<dbReference type="AlphaFoldDB" id="A0A816ILC2"/>
<dbReference type="Proteomes" id="UP001295469">
    <property type="component" value="Chromosome C03"/>
</dbReference>
<organism evidence="1">
    <name type="scientific">Brassica napus</name>
    <name type="common">Rape</name>
    <dbReference type="NCBI Taxonomy" id="3708"/>
    <lineage>
        <taxon>Eukaryota</taxon>
        <taxon>Viridiplantae</taxon>
        <taxon>Streptophyta</taxon>
        <taxon>Embryophyta</taxon>
        <taxon>Tracheophyta</taxon>
        <taxon>Spermatophyta</taxon>
        <taxon>Magnoliopsida</taxon>
        <taxon>eudicotyledons</taxon>
        <taxon>Gunneridae</taxon>
        <taxon>Pentapetalae</taxon>
        <taxon>rosids</taxon>
        <taxon>malvids</taxon>
        <taxon>Brassicales</taxon>
        <taxon>Brassicaceae</taxon>
        <taxon>Brassiceae</taxon>
        <taxon>Brassica</taxon>
    </lineage>
</organism>
<protein>
    <submittedName>
        <fullName evidence="1">(rape) hypothetical protein</fullName>
    </submittedName>
</protein>
<name>A0A816ILC2_BRANA</name>
<reference evidence="1" key="1">
    <citation type="submission" date="2021-01" db="EMBL/GenBank/DDBJ databases">
        <authorList>
            <consortium name="Genoscope - CEA"/>
            <person name="William W."/>
        </authorList>
    </citation>
    <scope>NUCLEOTIDE SEQUENCE</scope>
</reference>
<proteinExistence type="predicted"/>
<gene>
    <name evidence="1" type="ORF">DARMORV10_C03P67690.1</name>
</gene>
<accession>A0A816ILC2</accession>
<dbReference type="EMBL" id="HG994367">
    <property type="protein sequence ID" value="CAF1708244.1"/>
    <property type="molecule type" value="Genomic_DNA"/>
</dbReference>